<comment type="caution">
    <text evidence="2">The sequence shown here is derived from an EMBL/GenBank/DDBJ whole genome shotgun (WGS) entry which is preliminary data.</text>
</comment>
<feature type="region of interest" description="Disordered" evidence="1">
    <location>
        <begin position="1"/>
        <end position="23"/>
    </location>
</feature>
<sequence length="393" mass="44200">MARSSRVFDAVSRDDASPARHNEPTSMFLNRVAGEYWDEVRSLIEKWVGHYPADARPDLIGRLRSPDNRHWAGAFWELYLHESFISSGFDVQVHPVVSSGPRPPDFLVARSQESFYVEATAIFGRDDIGEQARLHQVFDAINTIHSPNFFLDLDVYSIGPNALPTKRLRAKLESWLATLDPGRVSPASPLRESGEQFRWQNAGWDLLFRPLPIREDSRGQGHRPLGMWGPGEAYPMGNSESIRDAVKDKGSAYGSLDRPLLVAINMSSGFNRDFETMNALYGSAQVQFDMAHPDAPAHDVRAFDGYWGQPGCWSHRHVSGVLVAPNISPSIISTVSPTLWLHPSPDTSIPILEFWRTAEFVVDHVEQTESHRPINEMFDLPEGWPLSEPFPYG</sequence>
<dbReference type="AlphaFoldDB" id="A0A6L9Y2Z4"/>
<proteinExistence type="predicted"/>
<evidence type="ECO:0000313" key="3">
    <source>
        <dbReference type="Proteomes" id="UP000474967"/>
    </source>
</evidence>
<name>A0A6L9Y2Z4_9MICO</name>
<dbReference type="EMBL" id="JAAGWY010000007">
    <property type="protein sequence ID" value="NEN08042.1"/>
    <property type="molecule type" value="Genomic_DNA"/>
</dbReference>
<protein>
    <submittedName>
        <fullName evidence="2">Uncharacterized protein</fullName>
    </submittedName>
</protein>
<feature type="compositionally biased region" description="Basic and acidic residues" evidence="1">
    <location>
        <begin position="11"/>
        <end position="23"/>
    </location>
</feature>
<dbReference type="RefSeq" id="WP_163291543.1">
    <property type="nucleotide sequence ID" value="NZ_JAAGWY010000007.1"/>
</dbReference>
<keyword evidence="3" id="KW-1185">Reference proteome</keyword>
<reference evidence="2 3" key="1">
    <citation type="journal article" date="2014" name="J. Microbiol.">
        <title>Diaminobutyricibacter tongyongensis gen. nov., sp. nov. and Homoserinibacter gongjuensis gen. nov., sp. nov. belong to the family Microbacteriaceae.</title>
        <authorList>
            <person name="Kim S.J."/>
            <person name="Ahn J.H."/>
            <person name="Weon H.Y."/>
            <person name="Hamada M."/>
            <person name="Suzuki K."/>
            <person name="Kwon S.W."/>
        </authorList>
    </citation>
    <scope>NUCLEOTIDE SEQUENCE [LARGE SCALE GENOMIC DNA]</scope>
    <source>
        <strain evidence="2 3">NBRC 108724</strain>
    </source>
</reference>
<gene>
    <name evidence="2" type="ORF">G3T36_19470</name>
</gene>
<organism evidence="2 3">
    <name type="scientific">Leifsonia tongyongensis</name>
    <dbReference type="NCBI Taxonomy" id="1268043"/>
    <lineage>
        <taxon>Bacteria</taxon>
        <taxon>Bacillati</taxon>
        <taxon>Actinomycetota</taxon>
        <taxon>Actinomycetes</taxon>
        <taxon>Micrococcales</taxon>
        <taxon>Microbacteriaceae</taxon>
        <taxon>Leifsonia</taxon>
    </lineage>
</organism>
<accession>A0A6L9Y2Z4</accession>
<evidence type="ECO:0000313" key="2">
    <source>
        <dbReference type="EMBL" id="NEN08042.1"/>
    </source>
</evidence>
<evidence type="ECO:0000256" key="1">
    <source>
        <dbReference type="SAM" id="MobiDB-lite"/>
    </source>
</evidence>
<dbReference type="Proteomes" id="UP000474967">
    <property type="component" value="Unassembled WGS sequence"/>
</dbReference>